<dbReference type="InterPro" id="IPR015927">
    <property type="entry name" value="Peptidase_S24_S26A/B/C"/>
</dbReference>
<feature type="domain" description="HTH cro/C1-type" evidence="4">
    <location>
        <begin position="40"/>
        <end position="77"/>
    </location>
</feature>
<dbReference type="SUPFAM" id="SSF51306">
    <property type="entry name" value="LexA/Signal peptidase"/>
    <property type="match status" value="1"/>
</dbReference>
<evidence type="ECO:0000313" key="9">
    <source>
        <dbReference type="Proteomes" id="UP000225433"/>
    </source>
</evidence>
<evidence type="ECO:0000313" key="7">
    <source>
        <dbReference type="EMBL" id="PHM53057.1"/>
    </source>
</evidence>
<dbReference type="Proteomes" id="UP000094600">
    <property type="component" value="Chromosome"/>
</dbReference>
<dbReference type="PANTHER" id="PTHR40661">
    <property type="match status" value="1"/>
</dbReference>
<dbReference type="PANTHER" id="PTHR40661:SF2">
    <property type="entry name" value="HTH-TYPE TRANSCRIPTIONAL REGULATOR PRTR"/>
    <property type="match status" value="1"/>
</dbReference>
<dbReference type="AlphaFoldDB" id="A0A2G0PZ55"/>
<dbReference type="Gene3D" id="1.10.260.40">
    <property type="entry name" value="lambda repressor-like DNA-binding domains"/>
    <property type="match status" value="1"/>
</dbReference>
<dbReference type="STRING" id="351679.A9255_07440"/>
<keyword evidence="1" id="KW-0805">Transcription regulation</keyword>
<evidence type="ECO:0000256" key="3">
    <source>
        <dbReference type="ARBA" id="ARBA00023163"/>
    </source>
</evidence>
<accession>A0A2G0PZ55</accession>
<reference evidence="6 9" key="2">
    <citation type="journal article" date="2017" name="Nat. Microbiol.">
        <title>Natural product diversity associated with the nematode symbionts Photorhabdus and Xenorhabdus.</title>
        <authorList>
            <person name="Tobias N.J."/>
            <person name="Wolff H."/>
            <person name="Djahanschiri B."/>
            <person name="Grundmann F."/>
            <person name="Kronenwerth M."/>
            <person name="Shi Y.M."/>
            <person name="Simonyi S."/>
            <person name="Grun P."/>
            <person name="Shapiro-Ilan D."/>
            <person name="Pidot S.J."/>
            <person name="Stinear T.P."/>
            <person name="Ebersberger I."/>
            <person name="Bode H.B."/>
        </authorList>
    </citation>
    <scope>NUCLEOTIDE SEQUENCE [LARGE SCALE GENOMIC DNA]</scope>
    <source>
        <strain evidence="6 9">DSM 17903</strain>
    </source>
</reference>
<keyword evidence="8" id="KW-1185">Reference proteome</keyword>
<dbReference type="PROSITE" id="PS50943">
    <property type="entry name" value="HTH_CROC1"/>
    <property type="match status" value="1"/>
</dbReference>
<evidence type="ECO:0000256" key="1">
    <source>
        <dbReference type="ARBA" id="ARBA00023015"/>
    </source>
</evidence>
<dbReference type="InterPro" id="IPR001387">
    <property type="entry name" value="Cro/C1-type_HTH"/>
</dbReference>
<gene>
    <name evidence="5" type="ORF">A9255_07440</name>
    <name evidence="7" type="ORF">Xhom_03940</name>
    <name evidence="6" type="ORF">Xhom_04629</name>
</gene>
<reference evidence="5 8" key="1">
    <citation type="submission" date="2016-06" db="EMBL/GenBank/DDBJ databases">
        <title>Bacterial characters and pathogenicity of Xenorhabdus hominickii from an entomopathogenic nematode, Steinernema monticolum.</title>
        <authorList>
            <person name="Park Y."/>
            <person name="Kim Y."/>
        </authorList>
    </citation>
    <scope>NUCLEOTIDE SEQUENCE [LARGE SCALE GENOMIC DNA]</scope>
    <source>
        <strain evidence="5 8">ANU1</strain>
    </source>
</reference>
<dbReference type="Gene3D" id="2.10.109.10">
    <property type="entry name" value="Umud Fragment, subunit A"/>
    <property type="match status" value="1"/>
</dbReference>
<dbReference type="RefSeq" id="WP_069316151.1">
    <property type="nucleotide sequence ID" value="NZ_CAWNQJ010000002.1"/>
</dbReference>
<dbReference type="InterPro" id="IPR036286">
    <property type="entry name" value="LexA/Signal_pep-like_sf"/>
</dbReference>
<sequence>MVKKNDKAEFTARLKEACLEAGFAGRGLGKKITDALAEQKIKVSGPAVWKWLNAESIPDSSNILALSKWLDVRPEWLEYGRGSKKVDGIPLSKIELELEEVDPWDSTTPINDDEVVIPFFKSIELAAGSGCCTNEDYNGFKLRFSRSTLRRYGAHPSNVVAFPVHGDSMSPVIPDGSTVTVDRGHQNIVDGGIYAIEQDDLFRIKLLYRQPGKLIVRSFNSIEFPDEIAEIQSVKIIGRVINWSVMAW</sequence>
<dbReference type="EMBL" id="NJAI01000010">
    <property type="protein sequence ID" value="PHM52249.1"/>
    <property type="molecule type" value="Genomic_DNA"/>
</dbReference>
<dbReference type="Proteomes" id="UP000225433">
    <property type="component" value="Unassembled WGS sequence"/>
</dbReference>
<keyword evidence="3" id="KW-0804">Transcription</keyword>
<dbReference type="InterPro" id="IPR010982">
    <property type="entry name" value="Lambda_DNA-bd_dom_sf"/>
</dbReference>
<dbReference type="GO" id="GO:0003677">
    <property type="term" value="F:DNA binding"/>
    <property type="evidence" value="ECO:0007669"/>
    <property type="project" value="UniProtKB-KW"/>
</dbReference>
<name>A0A2G0PZ55_XENHO</name>
<dbReference type="InterPro" id="IPR039418">
    <property type="entry name" value="LexA-like"/>
</dbReference>
<evidence type="ECO:0000259" key="4">
    <source>
        <dbReference type="PROSITE" id="PS50943"/>
    </source>
</evidence>
<evidence type="ECO:0000313" key="6">
    <source>
        <dbReference type="EMBL" id="PHM52249.1"/>
    </source>
</evidence>
<evidence type="ECO:0000256" key="2">
    <source>
        <dbReference type="ARBA" id="ARBA00023125"/>
    </source>
</evidence>
<evidence type="ECO:0000313" key="5">
    <source>
        <dbReference type="EMBL" id="AOM40425.1"/>
    </source>
</evidence>
<proteinExistence type="predicted"/>
<dbReference type="EMBL" id="CP016176">
    <property type="protein sequence ID" value="AOM40425.1"/>
    <property type="molecule type" value="Genomic_DNA"/>
</dbReference>
<dbReference type="OrthoDB" id="9791537at2"/>
<dbReference type="Pfam" id="PF00717">
    <property type="entry name" value="Peptidase_S24"/>
    <property type="match status" value="1"/>
</dbReference>
<protein>
    <submittedName>
        <fullName evidence="6">Repressor</fullName>
    </submittedName>
</protein>
<dbReference type="CDD" id="cd06529">
    <property type="entry name" value="S24_LexA-like"/>
    <property type="match status" value="1"/>
</dbReference>
<organism evidence="6 9">
    <name type="scientific">Xenorhabdus hominickii</name>
    <dbReference type="NCBI Taxonomy" id="351679"/>
    <lineage>
        <taxon>Bacteria</taxon>
        <taxon>Pseudomonadati</taxon>
        <taxon>Pseudomonadota</taxon>
        <taxon>Gammaproteobacteria</taxon>
        <taxon>Enterobacterales</taxon>
        <taxon>Morganellaceae</taxon>
        <taxon>Xenorhabdus</taxon>
    </lineage>
</organism>
<dbReference type="KEGG" id="xho:A9255_07440"/>
<evidence type="ECO:0000313" key="8">
    <source>
        <dbReference type="Proteomes" id="UP000094600"/>
    </source>
</evidence>
<dbReference type="EMBL" id="NJAI01000007">
    <property type="protein sequence ID" value="PHM53057.1"/>
    <property type="molecule type" value="Genomic_DNA"/>
</dbReference>
<keyword evidence="2" id="KW-0238">DNA-binding</keyword>
<dbReference type="CDD" id="cd00093">
    <property type="entry name" value="HTH_XRE"/>
    <property type="match status" value="1"/>
</dbReference>